<dbReference type="RefSeq" id="WP_068381661.1">
    <property type="nucleotide sequence ID" value="NZ_LSNE01000015.1"/>
</dbReference>
<proteinExistence type="predicted"/>
<keyword evidence="4" id="KW-1185">Reference proteome</keyword>
<dbReference type="AlphaFoldDB" id="A0A148KLN3"/>
<keyword evidence="2" id="KW-0812">Transmembrane</keyword>
<dbReference type="Pfam" id="PF07963">
    <property type="entry name" value="N_methyl"/>
    <property type="match status" value="1"/>
</dbReference>
<accession>A0A148KLN3</accession>
<dbReference type="Proteomes" id="UP000070299">
    <property type="component" value="Unassembled WGS sequence"/>
</dbReference>
<dbReference type="InterPro" id="IPR045584">
    <property type="entry name" value="Pilin-like"/>
</dbReference>
<evidence type="ECO:0000313" key="4">
    <source>
        <dbReference type="Proteomes" id="UP000070299"/>
    </source>
</evidence>
<organism evidence="3 4">
    <name type="scientific">Paraglaciecola hydrolytica</name>
    <dbReference type="NCBI Taxonomy" id="1799789"/>
    <lineage>
        <taxon>Bacteria</taxon>
        <taxon>Pseudomonadati</taxon>
        <taxon>Pseudomonadota</taxon>
        <taxon>Gammaproteobacteria</taxon>
        <taxon>Alteromonadales</taxon>
        <taxon>Alteromonadaceae</taxon>
        <taxon>Paraglaciecola</taxon>
    </lineage>
</organism>
<dbReference type="PROSITE" id="PS00409">
    <property type="entry name" value="PROKAR_NTER_METHYL"/>
    <property type="match status" value="1"/>
</dbReference>
<dbReference type="GO" id="GO:0043683">
    <property type="term" value="P:type IV pilus assembly"/>
    <property type="evidence" value="ECO:0007669"/>
    <property type="project" value="InterPro"/>
</dbReference>
<dbReference type="SUPFAM" id="SSF54523">
    <property type="entry name" value="Pili subunits"/>
    <property type="match status" value="1"/>
</dbReference>
<dbReference type="InterPro" id="IPR000983">
    <property type="entry name" value="Bac_GSPG_pilin"/>
</dbReference>
<keyword evidence="2" id="KW-0472">Membrane</keyword>
<evidence type="ECO:0000313" key="3">
    <source>
        <dbReference type="EMBL" id="KXI27181.1"/>
    </source>
</evidence>
<evidence type="ECO:0000256" key="2">
    <source>
        <dbReference type="SAM" id="Phobius"/>
    </source>
</evidence>
<dbReference type="PANTHER" id="PTHR30093">
    <property type="entry name" value="GENERAL SECRETION PATHWAY PROTEIN G"/>
    <property type="match status" value="1"/>
</dbReference>
<keyword evidence="2" id="KW-1133">Transmembrane helix</keyword>
<dbReference type="STRING" id="1799789.AX660_02005"/>
<dbReference type="GO" id="GO:0015628">
    <property type="term" value="P:protein secretion by the type II secretion system"/>
    <property type="evidence" value="ECO:0007669"/>
    <property type="project" value="InterPro"/>
</dbReference>
<comment type="caution">
    <text evidence="3">The sequence shown here is derived from an EMBL/GenBank/DDBJ whole genome shotgun (WGS) entry which is preliminary data.</text>
</comment>
<dbReference type="InterPro" id="IPR018247">
    <property type="entry name" value="EF_Hand_1_Ca_BS"/>
</dbReference>
<name>A0A148KLN3_9ALTE</name>
<dbReference type="PROSITE" id="PS00018">
    <property type="entry name" value="EF_HAND_1"/>
    <property type="match status" value="1"/>
</dbReference>
<protein>
    <submittedName>
        <fullName evidence="3">Prepilin cleavage protein</fullName>
    </submittedName>
</protein>
<gene>
    <name evidence="3" type="ORF">AX660_02005</name>
</gene>
<dbReference type="PANTHER" id="PTHR30093:SF47">
    <property type="entry name" value="TYPE IV PILUS NON-CORE MINOR PILIN PILE"/>
    <property type="match status" value="1"/>
</dbReference>
<dbReference type="GO" id="GO:0015627">
    <property type="term" value="C:type II protein secretion system complex"/>
    <property type="evidence" value="ECO:0007669"/>
    <property type="project" value="InterPro"/>
</dbReference>
<dbReference type="PRINTS" id="PR00813">
    <property type="entry name" value="BCTERIALGSPG"/>
</dbReference>
<dbReference type="InterPro" id="IPR012902">
    <property type="entry name" value="N_methyl_site"/>
</dbReference>
<reference evidence="4" key="1">
    <citation type="submission" date="2016-02" db="EMBL/GenBank/DDBJ databases">
        <authorList>
            <person name="Schultz-Johansen M."/>
            <person name="Glaring M.A."/>
            <person name="Bech P.K."/>
            <person name="Stougaard P."/>
        </authorList>
    </citation>
    <scope>NUCLEOTIDE SEQUENCE [LARGE SCALE GENOMIC DNA]</scope>
    <source>
        <strain evidence="4">S66</strain>
    </source>
</reference>
<feature type="transmembrane region" description="Helical" evidence="2">
    <location>
        <begin position="12"/>
        <end position="33"/>
    </location>
</feature>
<dbReference type="OrthoDB" id="5296638at2"/>
<evidence type="ECO:0000256" key="1">
    <source>
        <dbReference type="ARBA" id="ARBA00022481"/>
    </source>
</evidence>
<dbReference type="EMBL" id="LSNE01000015">
    <property type="protein sequence ID" value="KXI27181.1"/>
    <property type="molecule type" value="Genomic_DNA"/>
</dbReference>
<dbReference type="NCBIfam" id="TIGR02532">
    <property type="entry name" value="IV_pilin_GFxxxE"/>
    <property type="match status" value="1"/>
</dbReference>
<keyword evidence="1" id="KW-0488">Methylation</keyword>
<dbReference type="InterPro" id="IPR031982">
    <property type="entry name" value="PilE-like"/>
</dbReference>
<sequence length="154" mass="16680">MYQRTNNTGFSLVELMIVVAIMGILTMIAYPSYQGFIKGSNRSAAQADLMSFAAAMERHKAASFTYKAAAVSAADTGAPTIYHKHSPSAEPYADRKYDLTIKQAAGSNYILEAKPTSSSMQSGDGSLLFYSDGRRAWDKDNNGSVSAAEYCWSC</sequence>
<dbReference type="Gene3D" id="3.30.700.10">
    <property type="entry name" value="Glycoprotein, Type 4 Pilin"/>
    <property type="match status" value="1"/>
</dbReference>
<dbReference type="Pfam" id="PF16732">
    <property type="entry name" value="ComP_DUS"/>
    <property type="match status" value="1"/>
</dbReference>